<evidence type="ECO:0000313" key="1">
    <source>
        <dbReference type="Proteomes" id="UP000095282"/>
    </source>
</evidence>
<dbReference type="WBParaSite" id="Csp11.Scaffold629.g10086.t1">
    <property type="protein sequence ID" value="Csp11.Scaffold629.g10086.t1"/>
    <property type="gene ID" value="Csp11.Scaffold629.g10086"/>
</dbReference>
<sequence>MCSSSESIVFNAPYPTVIYPLVTAKEVKDLKRKIRGLNKLLNKPRTSLPELQPFLFQLMEAMNVLIISSRYQYTTEARSIIEMGFRTTKMLEDIVIRVVLRGDSPRVVYDAHLAELQKSIVVSRESSQGTSSLI</sequence>
<proteinExistence type="predicted"/>
<accession>A0A1I7TN52</accession>
<organism evidence="1 2">
    <name type="scientific">Caenorhabditis tropicalis</name>
    <dbReference type="NCBI Taxonomy" id="1561998"/>
    <lineage>
        <taxon>Eukaryota</taxon>
        <taxon>Metazoa</taxon>
        <taxon>Ecdysozoa</taxon>
        <taxon>Nematoda</taxon>
        <taxon>Chromadorea</taxon>
        <taxon>Rhabditida</taxon>
        <taxon>Rhabditina</taxon>
        <taxon>Rhabditomorpha</taxon>
        <taxon>Rhabditoidea</taxon>
        <taxon>Rhabditidae</taxon>
        <taxon>Peloderinae</taxon>
        <taxon>Caenorhabditis</taxon>
    </lineage>
</organism>
<dbReference type="Proteomes" id="UP000095282">
    <property type="component" value="Unplaced"/>
</dbReference>
<evidence type="ECO:0000313" key="2">
    <source>
        <dbReference type="WBParaSite" id="Csp11.Scaffold629.g10086.t1"/>
    </source>
</evidence>
<reference evidence="2" key="1">
    <citation type="submission" date="2016-11" db="UniProtKB">
        <authorList>
            <consortium name="WormBaseParasite"/>
        </authorList>
    </citation>
    <scope>IDENTIFICATION</scope>
</reference>
<name>A0A1I7TN52_9PELO</name>
<keyword evidence="1" id="KW-1185">Reference proteome</keyword>
<dbReference type="AlphaFoldDB" id="A0A1I7TN52"/>
<dbReference type="eggNOG" id="ENOG502TJAY">
    <property type="taxonomic scope" value="Eukaryota"/>
</dbReference>
<protein>
    <submittedName>
        <fullName evidence="2">CDT1 domain-containing protein</fullName>
    </submittedName>
</protein>